<keyword evidence="8 12" id="KW-0238">DNA-binding</keyword>
<evidence type="ECO:0000256" key="1">
    <source>
        <dbReference type="ARBA" id="ARBA00008428"/>
    </source>
</evidence>
<dbReference type="NCBIfam" id="NF004384">
    <property type="entry name" value="PRK05748.1"/>
    <property type="match status" value="1"/>
</dbReference>
<evidence type="ECO:0000256" key="12">
    <source>
        <dbReference type="RuleBase" id="RU362085"/>
    </source>
</evidence>
<dbReference type="InterPro" id="IPR036185">
    <property type="entry name" value="DNA_heli_DnaB-like_N_sf"/>
</dbReference>
<evidence type="ECO:0000313" key="15">
    <source>
        <dbReference type="Proteomes" id="UP000182692"/>
    </source>
</evidence>
<dbReference type="GO" id="GO:0003677">
    <property type="term" value="F:DNA binding"/>
    <property type="evidence" value="ECO:0007669"/>
    <property type="project" value="UniProtKB-UniRule"/>
</dbReference>
<organism evidence="14 15">
    <name type="scientific">Enterovibrio norvegicus DSM 15893</name>
    <dbReference type="NCBI Taxonomy" id="1121869"/>
    <lineage>
        <taxon>Bacteria</taxon>
        <taxon>Pseudomonadati</taxon>
        <taxon>Pseudomonadota</taxon>
        <taxon>Gammaproteobacteria</taxon>
        <taxon>Vibrionales</taxon>
        <taxon>Vibrionaceae</taxon>
        <taxon>Enterovibrio</taxon>
    </lineage>
</organism>
<keyword evidence="9" id="KW-0413">Isomerase</keyword>
<dbReference type="Pfam" id="PF03796">
    <property type="entry name" value="DnaB_C"/>
    <property type="match status" value="1"/>
</dbReference>
<evidence type="ECO:0000256" key="5">
    <source>
        <dbReference type="ARBA" id="ARBA00022801"/>
    </source>
</evidence>
<protein>
    <recommendedName>
        <fullName evidence="11 12">Replicative DNA helicase</fullName>
        <ecNumber evidence="11 12">5.6.2.3</ecNumber>
    </recommendedName>
</protein>
<evidence type="ECO:0000256" key="7">
    <source>
        <dbReference type="ARBA" id="ARBA00022840"/>
    </source>
</evidence>
<feature type="domain" description="SF4 helicase" evidence="13">
    <location>
        <begin position="250"/>
        <end position="517"/>
    </location>
</feature>
<dbReference type="InterPro" id="IPR007694">
    <property type="entry name" value="DNA_helicase_DnaB-like_C"/>
</dbReference>
<evidence type="ECO:0000256" key="10">
    <source>
        <dbReference type="ARBA" id="ARBA00048954"/>
    </source>
</evidence>
<name>A0A1I5SGM3_9GAMM</name>
<dbReference type="SUPFAM" id="SSF48024">
    <property type="entry name" value="N-terminal domain of DnaB helicase"/>
    <property type="match status" value="1"/>
</dbReference>
<dbReference type="STRING" id="1121869.SAMN03084138_02887"/>
<dbReference type="EMBL" id="FOWR01000021">
    <property type="protein sequence ID" value="SFP69865.1"/>
    <property type="molecule type" value="Genomic_DNA"/>
</dbReference>
<evidence type="ECO:0000259" key="13">
    <source>
        <dbReference type="PROSITE" id="PS51199"/>
    </source>
</evidence>
<sequence length="521" mass="57906">MRQQDVKLAGIYFIIASASAQGGIPFLIGVIPEHLRVVWVYNDGRNDKVTSDMAEQRSKQFNSNKPKDRQVDALKVPPHSLEAEQSVLGGLMLDNERWDSVAERVVASDFYSRPHRMIFESTKQLLDSGNPLDLITLSQHLEKNSHLDDVGGFAYLAELAKNTPSAANITAYADIVRERAVVRNLISVANEIADAGYEPEGRTSEDLLDMAESKVFAIAEARTSESEGPQNVENVLEKTLERIELLLKTPQDGVTGVSTGFTDLNKKTAGLQGSDLIIVAARPSMGKTTFAMNLCENAAMDQEKPVLIFSLEMPAEQLMMRMLASFSRVDQTKIRTGQLDDEDWARISSTMGLLTQKKNMYIDDSSGLTPTDVRSRARRIARDHGGLSMIMVDYLQLMRVPGLQDNRTLEISEISRSLKALAKELNVPVVALSQLNRSLEQRADKRPINSDLRESGAIEQDADLIMFIYRDEVYNPESPLKGIAEIIIGKQRNGPIGSVRLTFQGHFSRFDNYAGPAFDEE</sequence>
<dbReference type="GO" id="GO:0006269">
    <property type="term" value="P:DNA replication, synthesis of primer"/>
    <property type="evidence" value="ECO:0007669"/>
    <property type="project" value="UniProtKB-UniRule"/>
</dbReference>
<gene>
    <name evidence="14" type="ORF">SAMN03084138_02887</name>
</gene>
<evidence type="ECO:0000256" key="2">
    <source>
        <dbReference type="ARBA" id="ARBA00022515"/>
    </source>
</evidence>
<dbReference type="SUPFAM" id="SSF52540">
    <property type="entry name" value="P-loop containing nucleoside triphosphate hydrolases"/>
    <property type="match status" value="1"/>
</dbReference>
<evidence type="ECO:0000256" key="11">
    <source>
        <dbReference type="NCBIfam" id="TIGR00665"/>
    </source>
</evidence>
<dbReference type="Gene3D" id="1.10.860.10">
    <property type="entry name" value="DNAb Helicase, Chain A"/>
    <property type="match status" value="1"/>
</dbReference>
<evidence type="ECO:0000256" key="8">
    <source>
        <dbReference type="ARBA" id="ARBA00023125"/>
    </source>
</evidence>
<dbReference type="FunFam" id="1.10.860.10:FF:000002">
    <property type="entry name" value="Replicative DNA helicase"/>
    <property type="match status" value="1"/>
</dbReference>
<comment type="similarity">
    <text evidence="1 12">Belongs to the helicase family. DnaB subfamily.</text>
</comment>
<dbReference type="InterPro" id="IPR027417">
    <property type="entry name" value="P-loop_NTPase"/>
</dbReference>
<dbReference type="Gene3D" id="3.40.50.300">
    <property type="entry name" value="P-loop containing nucleotide triphosphate hydrolases"/>
    <property type="match status" value="1"/>
</dbReference>
<dbReference type="NCBIfam" id="NF006458">
    <property type="entry name" value="PRK08840.1"/>
    <property type="match status" value="1"/>
</dbReference>
<dbReference type="InterPro" id="IPR016136">
    <property type="entry name" value="DNA_helicase_N/primase_C"/>
</dbReference>
<comment type="catalytic activity">
    <reaction evidence="10 12">
        <text>ATP + H2O = ADP + phosphate + H(+)</text>
        <dbReference type="Rhea" id="RHEA:13065"/>
        <dbReference type="ChEBI" id="CHEBI:15377"/>
        <dbReference type="ChEBI" id="CHEBI:15378"/>
        <dbReference type="ChEBI" id="CHEBI:30616"/>
        <dbReference type="ChEBI" id="CHEBI:43474"/>
        <dbReference type="ChEBI" id="CHEBI:456216"/>
        <dbReference type="EC" id="5.6.2.3"/>
    </reaction>
</comment>
<dbReference type="CDD" id="cd00984">
    <property type="entry name" value="DnaB_C"/>
    <property type="match status" value="1"/>
</dbReference>
<dbReference type="GO" id="GO:0005829">
    <property type="term" value="C:cytosol"/>
    <property type="evidence" value="ECO:0007669"/>
    <property type="project" value="TreeGrafter"/>
</dbReference>
<evidence type="ECO:0000256" key="6">
    <source>
        <dbReference type="ARBA" id="ARBA00022806"/>
    </source>
</evidence>
<dbReference type="GO" id="GO:0016887">
    <property type="term" value="F:ATP hydrolysis activity"/>
    <property type="evidence" value="ECO:0007669"/>
    <property type="project" value="RHEA"/>
</dbReference>
<dbReference type="PANTHER" id="PTHR30153">
    <property type="entry name" value="REPLICATIVE DNA HELICASE DNAB"/>
    <property type="match status" value="1"/>
</dbReference>
<accession>A0A1I5SGM3</accession>
<dbReference type="NCBIfam" id="TIGR00665">
    <property type="entry name" value="DnaB"/>
    <property type="match status" value="1"/>
</dbReference>
<dbReference type="GO" id="GO:1990077">
    <property type="term" value="C:primosome complex"/>
    <property type="evidence" value="ECO:0007669"/>
    <property type="project" value="UniProtKB-UniRule"/>
</dbReference>
<dbReference type="InterPro" id="IPR007692">
    <property type="entry name" value="DNA_helicase_DnaB"/>
</dbReference>
<keyword evidence="5 12" id="KW-0378">Hydrolase</keyword>
<comment type="function">
    <text evidence="12">The main replicative DNA helicase, it participates in initiation and elongation during chromosome replication. Travels ahead of the DNA replisome, separating dsDNA into templates for DNA synthesis. A processive ATP-dependent 5'-3' DNA helicase it has DNA-dependent ATPase activity.</text>
</comment>
<dbReference type="InterPro" id="IPR007693">
    <property type="entry name" value="DNA_helicase_DnaB-like_N"/>
</dbReference>
<keyword evidence="4 12" id="KW-0547">Nucleotide-binding</keyword>
<dbReference type="FunFam" id="3.40.50.300:FF:000076">
    <property type="entry name" value="Replicative DNA helicase"/>
    <property type="match status" value="1"/>
</dbReference>
<dbReference type="EC" id="5.6.2.3" evidence="11 12"/>
<dbReference type="GO" id="GO:0005524">
    <property type="term" value="F:ATP binding"/>
    <property type="evidence" value="ECO:0007669"/>
    <property type="project" value="UniProtKB-UniRule"/>
</dbReference>
<keyword evidence="6 12" id="KW-0347">Helicase</keyword>
<dbReference type="PANTHER" id="PTHR30153:SF2">
    <property type="entry name" value="REPLICATIVE DNA HELICASE"/>
    <property type="match status" value="1"/>
</dbReference>
<dbReference type="GO" id="GO:0043139">
    <property type="term" value="F:5'-3' DNA helicase activity"/>
    <property type="evidence" value="ECO:0007669"/>
    <property type="project" value="UniProtKB-EC"/>
</dbReference>
<reference evidence="14 15" key="1">
    <citation type="submission" date="2016-10" db="EMBL/GenBank/DDBJ databases">
        <authorList>
            <person name="de Groot N.N."/>
        </authorList>
    </citation>
    <scope>NUCLEOTIDE SEQUENCE [LARGE SCALE GENOMIC DNA]</scope>
    <source>
        <strain evidence="14 15">DSM 15893</strain>
    </source>
</reference>
<keyword evidence="2 12" id="KW-0639">Primosome</keyword>
<dbReference type="PROSITE" id="PS51199">
    <property type="entry name" value="SF4_HELICASE"/>
    <property type="match status" value="1"/>
</dbReference>
<keyword evidence="3 12" id="KW-0235">DNA replication</keyword>
<dbReference type="Pfam" id="PF00772">
    <property type="entry name" value="DnaB"/>
    <property type="match status" value="1"/>
</dbReference>
<evidence type="ECO:0000256" key="3">
    <source>
        <dbReference type="ARBA" id="ARBA00022705"/>
    </source>
</evidence>
<dbReference type="Proteomes" id="UP000182692">
    <property type="component" value="Unassembled WGS sequence"/>
</dbReference>
<keyword evidence="7 12" id="KW-0067">ATP-binding</keyword>
<evidence type="ECO:0000256" key="4">
    <source>
        <dbReference type="ARBA" id="ARBA00022741"/>
    </source>
</evidence>
<dbReference type="NCBIfam" id="NF005945">
    <property type="entry name" value="PRK08006.1"/>
    <property type="match status" value="1"/>
</dbReference>
<evidence type="ECO:0000256" key="9">
    <source>
        <dbReference type="ARBA" id="ARBA00023235"/>
    </source>
</evidence>
<dbReference type="AlphaFoldDB" id="A0A1I5SGM3"/>
<proteinExistence type="inferred from homology"/>
<evidence type="ECO:0000313" key="14">
    <source>
        <dbReference type="EMBL" id="SFP69865.1"/>
    </source>
</evidence>
<dbReference type="GO" id="GO:0042802">
    <property type="term" value="F:identical protein binding"/>
    <property type="evidence" value="ECO:0007669"/>
    <property type="project" value="UniProtKB-ARBA"/>
</dbReference>